<dbReference type="EMBL" id="QTJV01000001">
    <property type="protein sequence ID" value="RFM36586.1"/>
    <property type="molecule type" value="Genomic_DNA"/>
</dbReference>
<name>A0A3E1P8R6_9BACT</name>
<gene>
    <name evidence="1" type="ORF">DXN04_03545</name>
</gene>
<keyword evidence="2" id="KW-1185">Reference proteome</keyword>
<dbReference type="Proteomes" id="UP000261174">
    <property type="component" value="Unassembled WGS sequence"/>
</dbReference>
<proteinExistence type="predicted"/>
<dbReference type="AlphaFoldDB" id="A0A3E1P8R6"/>
<dbReference type="OrthoDB" id="660941at2"/>
<sequence length="165" mass="18494">MDKLILFGVLASTMFILAFYIDKLISFFEDIGENEVLEVGYGTCIKGGFPVASASPEAPELLIGIHRNVDNQYVYLYPNPRDPFLAGYFVQVVGTRLLYKIGNYGDDAIVIGIPEKLQGKQFTLQYAAYDTMDRVSNKITVVVDAVELTADDMADTWTLDWMQEN</sequence>
<organism evidence="1 2">
    <name type="scientific">Chitinophaga silvisoli</name>
    <dbReference type="NCBI Taxonomy" id="2291814"/>
    <lineage>
        <taxon>Bacteria</taxon>
        <taxon>Pseudomonadati</taxon>
        <taxon>Bacteroidota</taxon>
        <taxon>Chitinophagia</taxon>
        <taxon>Chitinophagales</taxon>
        <taxon>Chitinophagaceae</taxon>
        <taxon>Chitinophaga</taxon>
    </lineage>
</organism>
<reference evidence="1 2" key="1">
    <citation type="submission" date="2018-08" db="EMBL/GenBank/DDBJ databases">
        <title>Chitinophaga sp. K20C18050901, a novel bacterium isolated from forest soil.</title>
        <authorList>
            <person name="Wang C."/>
        </authorList>
    </citation>
    <scope>NUCLEOTIDE SEQUENCE [LARGE SCALE GENOMIC DNA]</scope>
    <source>
        <strain evidence="1 2">K20C18050901</strain>
    </source>
</reference>
<comment type="caution">
    <text evidence="1">The sequence shown here is derived from an EMBL/GenBank/DDBJ whole genome shotgun (WGS) entry which is preliminary data.</text>
</comment>
<protein>
    <submittedName>
        <fullName evidence="1">Uncharacterized protein</fullName>
    </submittedName>
</protein>
<dbReference type="RefSeq" id="WP_116851908.1">
    <property type="nucleotide sequence ID" value="NZ_QTJV01000001.1"/>
</dbReference>
<accession>A0A3E1P8R6</accession>
<evidence type="ECO:0000313" key="1">
    <source>
        <dbReference type="EMBL" id="RFM36586.1"/>
    </source>
</evidence>
<evidence type="ECO:0000313" key="2">
    <source>
        <dbReference type="Proteomes" id="UP000261174"/>
    </source>
</evidence>